<evidence type="ECO:0000313" key="3">
    <source>
        <dbReference type="Proteomes" id="UP001056690"/>
    </source>
</evidence>
<feature type="region of interest" description="Disordered" evidence="1">
    <location>
        <begin position="18"/>
        <end position="39"/>
    </location>
</feature>
<feature type="compositionally biased region" description="Basic and acidic residues" evidence="1">
    <location>
        <begin position="20"/>
        <end position="39"/>
    </location>
</feature>
<evidence type="ECO:0000256" key="1">
    <source>
        <dbReference type="SAM" id="MobiDB-lite"/>
    </source>
</evidence>
<name>A0AAE9LF37_BRUAO</name>
<proteinExistence type="predicted"/>
<dbReference type="EMBL" id="CP098118">
    <property type="protein sequence ID" value="URS51253.1"/>
    <property type="molecule type" value="Genomic_DNA"/>
</dbReference>
<evidence type="ECO:0000313" key="2">
    <source>
        <dbReference type="EMBL" id="URS51253.1"/>
    </source>
</evidence>
<organism evidence="2 3">
    <name type="scientific">Brucella abortus</name>
    <dbReference type="NCBI Taxonomy" id="235"/>
    <lineage>
        <taxon>Bacteria</taxon>
        <taxon>Pseudomonadati</taxon>
        <taxon>Pseudomonadota</taxon>
        <taxon>Alphaproteobacteria</taxon>
        <taxon>Hyphomicrobiales</taxon>
        <taxon>Brucellaceae</taxon>
        <taxon>Brucella/Ochrobactrum group</taxon>
        <taxon>Brucella</taxon>
    </lineage>
</organism>
<gene>
    <name evidence="2" type="ORF">NBW10_12370</name>
</gene>
<sequence>MPASDMPSRRAALMRSVRHGAKELQKQEYAENRDEERGAESKIAIEHAKLVEPDIERQCGGMDRHQQAEHDHHHHGTLAAKFQFCHGIGARNCDHDLKDQNECADNHAVEQQKPHRHAAHCLGEIIP</sequence>
<dbReference type="AlphaFoldDB" id="A0AAE9LF37"/>
<dbReference type="Proteomes" id="UP001056690">
    <property type="component" value="Chromosome 2"/>
</dbReference>
<accession>A0AAE9LF37</accession>
<protein>
    <submittedName>
        <fullName evidence="2">Uncharacterized protein</fullName>
    </submittedName>
</protein>
<reference evidence="2" key="1">
    <citation type="submission" date="2022-05" db="EMBL/GenBank/DDBJ databases">
        <title>Brucella abortus biovar 1 isolated from water buffalo in Campania region.</title>
        <authorList>
            <person name="Riccardi M.G."/>
            <person name="Paradiso R."/>
            <person name="Borriello G."/>
        </authorList>
    </citation>
    <scope>NUCLEOTIDE SEQUENCE</scope>
    <source>
        <strain evidence="2">69841</strain>
    </source>
</reference>